<accession>A0ABT0PJR4</accession>
<keyword evidence="3" id="KW-1185">Reference proteome</keyword>
<gene>
    <name evidence="2" type="ORF">M3P05_16955</name>
</gene>
<evidence type="ECO:0000313" key="2">
    <source>
        <dbReference type="EMBL" id="MCL6271608.1"/>
    </source>
</evidence>
<reference evidence="2 3" key="1">
    <citation type="submission" date="2022-05" db="EMBL/GenBank/DDBJ databases">
        <authorList>
            <person name="Park J.-S."/>
        </authorList>
    </citation>
    <scope>NUCLEOTIDE SEQUENCE [LARGE SCALE GENOMIC DNA]</scope>
    <source>
        <strain evidence="2 3">2012CJ34-2</strain>
    </source>
</reference>
<sequence length="161" mass="17926">MTISRNLTRYLTQQHVPYDTVTHSHSCTAMQSAIASNIQSSQVAKAVVVHDPLENYLMAVIPAGRRLHLRVLEDLVDKPLKLATEEDLANRFPDCETGAIPPMGPAFNMEMIWDDQLLSCQDIFLEAGDHTTLVHVSGEGFQTLAADAMHDRISQPVRNDF</sequence>
<dbReference type="CDD" id="cd04332">
    <property type="entry name" value="YbaK_like"/>
    <property type="match status" value="1"/>
</dbReference>
<name>A0ABT0PJR4_9GAMM</name>
<dbReference type="EMBL" id="JAMFLX010000028">
    <property type="protein sequence ID" value="MCL6271608.1"/>
    <property type="molecule type" value="Genomic_DNA"/>
</dbReference>
<evidence type="ECO:0000313" key="3">
    <source>
        <dbReference type="Proteomes" id="UP001203338"/>
    </source>
</evidence>
<dbReference type="RefSeq" id="WP_249701239.1">
    <property type="nucleotide sequence ID" value="NZ_JAMFLX010000028.1"/>
</dbReference>
<dbReference type="InterPro" id="IPR036754">
    <property type="entry name" value="YbaK/aa-tRNA-synt-asso_dom_sf"/>
</dbReference>
<dbReference type="InterPro" id="IPR007214">
    <property type="entry name" value="YbaK/aa-tRNA-synth-assoc-dom"/>
</dbReference>
<dbReference type="Pfam" id="PF04073">
    <property type="entry name" value="tRNA_edit"/>
    <property type="match status" value="1"/>
</dbReference>
<dbReference type="SUPFAM" id="SSF55826">
    <property type="entry name" value="YbaK/ProRS associated domain"/>
    <property type="match status" value="1"/>
</dbReference>
<dbReference type="Proteomes" id="UP001203338">
    <property type="component" value="Unassembled WGS sequence"/>
</dbReference>
<feature type="domain" description="YbaK/aminoacyl-tRNA synthetase-associated" evidence="1">
    <location>
        <begin position="28"/>
        <end position="143"/>
    </location>
</feature>
<protein>
    <submittedName>
        <fullName evidence="2">YbaK/EbsC family protein</fullName>
    </submittedName>
</protein>
<organism evidence="2 3">
    <name type="scientific">Parendozoicomonas callyspongiae</name>
    <dbReference type="NCBI Taxonomy" id="2942213"/>
    <lineage>
        <taxon>Bacteria</taxon>
        <taxon>Pseudomonadati</taxon>
        <taxon>Pseudomonadota</taxon>
        <taxon>Gammaproteobacteria</taxon>
        <taxon>Oceanospirillales</taxon>
        <taxon>Endozoicomonadaceae</taxon>
        <taxon>Parendozoicomonas</taxon>
    </lineage>
</organism>
<proteinExistence type="predicted"/>
<evidence type="ECO:0000259" key="1">
    <source>
        <dbReference type="Pfam" id="PF04073"/>
    </source>
</evidence>
<comment type="caution">
    <text evidence="2">The sequence shown here is derived from an EMBL/GenBank/DDBJ whole genome shotgun (WGS) entry which is preliminary data.</text>
</comment>
<dbReference type="Gene3D" id="3.90.960.10">
    <property type="entry name" value="YbaK/aminoacyl-tRNA synthetase-associated domain"/>
    <property type="match status" value="1"/>
</dbReference>